<comment type="function">
    <text evidence="6">Bidirectionally degrades single-stranded DNA into large acid-insoluble oligonucleotides, which are then degraded further into small acid-soluble oligonucleotides.</text>
</comment>
<evidence type="ECO:0000256" key="5">
    <source>
        <dbReference type="ARBA" id="ARBA00022839"/>
    </source>
</evidence>
<keyword evidence="4 6" id="KW-0378">Hydrolase</keyword>
<dbReference type="Pfam" id="PF02609">
    <property type="entry name" value="Exonuc_VII_S"/>
    <property type="match status" value="1"/>
</dbReference>
<dbReference type="NCBIfam" id="TIGR01280">
    <property type="entry name" value="xseB"/>
    <property type="match status" value="1"/>
</dbReference>
<gene>
    <name evidence="6" type="primary">xseB</name>
    <name evidence="7" type="ORF">FHX50_001148</name>
</gene>
<evidence type="ECO:0000313" key="7">
    <source>
        <dbReference type="EMBL" id="MBB3022865.1"/>
    </source>
</evidence>
<proteinExistence type="inferred from homology"/>
<dbReference type="GO" id="GO:0005829">
    <property type="term" value="C:cytosol"/>
    <property type="evidence" value="ECO:0007669"/>
    <property type="project" value="TreeGrafter"/>
</dbReference>
<dbReference type="AlphaFoldDB" id="A0A839QSZ6"/>
<accession>A0A839QSZ6</accession>
<dbReference type="EC" id="3.1.11.6" evidence="6"/>
<evidence type="ECO:0000256" key="3">
    <source>
        <dbReference type="ARBA" id="ARBA00022722"/>
    </source>
</evidence>
<dbReference type="Proteomes" id="UP000568050">
    <property type="component" value="Unassembled WGS sequence"/>
</dbReference>
<reference evidence="7 8" key="1">
    <citation type="submission" date="2020-08" db="EMBL/GenBank/DDBJ databases">
        <title>Sequencing the genomes of 1000 actinobacteria strains.</title>
        <authorList>
            <person name="Klenk H.-P."/>
        </authorList>
    </citation>
    <scope>NUCLEOTIDE SEQUENCE [LARGE SCALE GENOMIC DNA]</scope>
    <source>
        <strain evidence="7 8">DSM 23040</strain>
    </source>
</reference>
<dbReference type="InterPro" id="IPR037004">
    <property type="entry name" value="Exonuc_VII_ssu_sf"/>
</dbReference>
<evidence type="ECO:0000313" key="8">
    <source>
        <dbReference type="Proteomes" id="UP000568050"/>
    </source>
</evidence>
<name>A0A839QSZ6_9MICO</name>
<protein>
    <recommendedName>
        <fullName evidence="6">Exodeoxyribonuclease 7 small subunit</fullName>
        <ecNumber evidence="6">3.1.11.6</ecNumber>
    </recommendedName>
    <alternativeName>
        <fullName evidence="6">Exodeoxyribonuclease VII small subunit</fullName>
        <shortName evidence="6">Exonuclease VII small subunit</shortName>
    </alternativeName>
</protein>
<dbReference type="SUPFAM" id="SSF116842">
    <property type="entry name" value="XseB-like"/>
    <property type="match status" value="1"/>
</dbReference>
<dbReference type="Gene3D" id="1.10.287.1040">
    <property type="entry name" value="Exonuclease VII, small subunit"/>
    <property type="match status" value="1"/>
</dbReference>
<comment type="similarity">
    <text evidence="1 6">Belongs to the XseB family.</text>
</comment>
<comment type="catalytic activity">
    <reaction evidence="6">
        <text>Exonucleolytic cleavage in either 5'- to 3'- or 3'- to 5'-direction to yield nucleoside 5'-phosphates.</text>
        <dbReference type="EC" id="3.1.11.6"/>
    </reaction>
</comment>
<sequence length="88" mass="9854">MSTSTPDDPQSPELPEDIRALGYEQARDELVGIVQRLESGQGGLEESIALWERGELLSTRCQQWLDGARERLDAAVQRQQAQSTDQQN</sequence>
<keyword evidence="3 6" id="KW-0540">Nuclease</keyword>
<keyword evidence="2 6" id="KW-0963">Cytoplasm</keyword>
<keyword evidence="8" id="KW-1185">Reference proteome</keyword>
<keyword evidence="5 6" id="KW-0269">Exonuclease</keyword>
<dbReference type="PANTHER" id="PTHR34137">
    <property type="entry name" value="EXODEOXYRIBONUCLEASE 7 SMALL SUBUNIT"/>
    <property type="match status" value="1"/>
</dbReference>
<dbReference type="GO" id="GO:0009318">
    <property type="term" value="C:exodeoxyribonuclease VII complex"/>
    <property type="evidence" value="ECO:0007669"/>
    <property type="project" value="UniProtKB-UniRule"/>
</dbReference>
<evidence type="ECO:0000256" key="2">
    <source>
        <dbReference type="ARBA" id="ARBA00022490"/>
    </source>
</evidence>
<dbReference type="HAMAP" id="MF_00337">
    <property type="entry name" value="Exonuc_7_S"/>
    <property type="match status" value="1"/>
</dbReference>
<evidence type="ECO:0000256" key="1">
    <source>
        <dbReference type="ARBA" id="ARBA00009998"/>
    </source>
</evidence>
<organism evidence="7 8">
    <name type="scientific">Helcobacillus massiliensis</name>
    <dbReference type="NCBI Taxonomy" id="521392"/>
    <lineage>
        <taxon>Bacteria</taxon>
        <taxon>Bacillati</taxon>
        <taxon>Actinomycetota</taxon>
        <taxon>Actinomycetes</taxon>
        <taxon>Micrococcales</taxon>
        <taxon>Dermabacteraceae</taxon>
        <taxon>Helcobacillus</taxon>
    </lineage>
</organism>
<dbReference type="RefSeq" id="WP_183375471.1">
    <property type="nucleotide sequence ID" value="NZ_CBCSFZ010000018.1"/>
</dbReference>
<comment type="subunit">
    <text evidence="6">Heterooligomer composed of large and small subunits.</text>
</comment>
<dbReference type="InterPro" id="IPR003761">
    <property type="entry name" value="Exonuc_VII_S"/>
</dbReference>
<dbReference type="EMBL" id="JACHWP010000002">
    <property type="protein sequence ID" value="MBB3022865.1"/>
    <property type="molecule type" value="Genomic_DNA"/>
</dbReference>
<comment type="caution">
    <text evidence="7">The sequence shown here is derived from an EMBL/GenBank/DDBJ whole genome shotgun (WGS) entry which is preliminary data.</text>
</comment>
<dbReference type="GO" id="GO:0008855">
    <property type="term" value="F:exodeoxyribonuclease VII activity"/>
    <property type="evidence" value="ECO:0007669"/>
    <property type="project" value="UniProtKB-UniRule"/>
</dbReference>
<dbReference type="NCBIfam" id="NF002139">
    <property type="entry name" value="PRK00977.1-3"/>
    <property type="match status" value="1"/>
</dbReference>
<evidence type="ECO:0000256" key="4">
    <source>
        <dbReference type="ARBA" id="ARBA00022801"/>
    </source>
</evidence>
<dbReference type="GO" id="GO:0006308">
    <property type="term" value="P:DNA catabolic process"/>
    <property type="evidence" value="ECO:0007669"/>
    <property type="project" value="UniProtKB-UniRule"/>
</dbReference>
<evidence type="ECO:0000256" key="6">
    <source>
        <dbReference type="HAMAP-Rule" id="MF_00337"/>
    </source>
</evidence>
<dbReference type="PANTHER" id="PTHR34137:SF1">
    <property type="entry name" value="EXODEOXYRIBONUCLEASE 7 SMALL SUBUNIT"/>
    <property type="match status" value="1"/>
</dbReference>
<comment type="subcellular location">
    <subcellularLocation>
        <location evidence="6">Cytoplasm</location>
    </subcellularLocation>
</comment>